<gene>
    <name evidence="1" type="ORF">PENARI_c020G08789</name>
</gene>
<dbReference type="OrthoDB" id="407832at2759"/>
<evidence type="ECO:0000313" key="1">
    <source>
        <dbReference type="EMBL" id="OGE49733.1"/>
    </source>
</evidence>
<dbReference type="STRING" id="1835702.A0A1F5L923"/>
<proteinExistence type="predicted"/>
<accession>A0A1F5L923</accession>
<keyword evidence="2" id="KW-1185">Reference proteome</keyword>
<dbReference type="EMBL" id="LXJU01000020">
    <property type="protein sequence ID" value="OGE49733.1"/>
    <property type="molecule type" value="Genomic_DNA"/>
</dbReference>
<organism evidence="1 2">
    <name type="scientific">Penicillium arizonense</name>
    <dbReference type="NCBI Taxonomy" id="1835702"/>
    <lineage>
        <taxon>Eukaryota</taxon>
        <taxon>Fungi</taxon>
        <taxon>Dikarya</taxon>
        <taxon>Ascomycota</taxon>
        <taxon>Pezizomycotina</taxon>
        <taxon>Eurotiomycetes</taxon>
        <taxon>Eurotiomycetidae</taxon>
        <taxon>Eurotiales</taxon>
        <taxon>Aspergillaceae</taxon>
        <taxon>Penicillium</taxon>
    </lineage>
</organism>
<dbReference type="AlphaFoldDB" id="A0A1F5L923"/>
<reference evidence="1 2" key="1">
    <citation type="journal article" date="2016" name="Sci. Rep.">
        <title>Penicillium arizonense, a new, genome sequenced fungal species, reveals a high chemical diversity in secreted metabolites.</title>
        <authorList>
            <person name="Grijseels S."/>
            <person name="Nielsen J.C."/>
            <person name="Randelovic M."/>
            <person name="Nielsen J."/>
            <person name="Nielsen K.F."/>
            <person name="Workman M."/>
            <person name="Frisvad J.C."/>
        </authorList>
    </citation>
    <scope>NUCLEOTIDE SEQUENCE [LARGE SCALE GENOMIC DNA]</scope>
    <source>
        <strain evidence="1 2">CBS 141311</strain>
    </source>
</reference>
<dbReference type="RefSeq" id="XP_022485184.1">
    <property type="nucleotide sequence ID" value="XM_022635066.1"/>
</dbReference>
<evidence type="ECO:0000313" key="2">
    <source>
        <dbReference type="Proteomes" id="UP000177622"/>
    </source>
</evidence>
<dbReference type="Proteomes" id="UP000177622">
    <property type="component" value="Unassembled WGS sequence"/>
</dbReference>
<name>A0A1F5L923_PENAI</name>
<sequence length="322" mass="36914">MQYYFDTSSKKLLEASRHLPATLECNLHHLCTPSISTTAVQKFRWHYRVEWNHRTRSHEETAVYFHNECIKDLIKLSADPEQVHSQELLAAAIILRTDEEMVHHYEKVTKSGFGHELTPSNTSDFLTKKRFNSLSLPQAENPEGYCPDTLSEVLYLVALRQELFCAFMQQRLLQFPLGYYNSYRRFAPRNDVIWSNRLVGFCADVFQFCFGASEMGSAQTPERSQRDALEAKEAHIKRSLPSSFEPFYCQTPSPENGDIFPEIWYRDDCCVTGIMHAELSGILLSAFDPKRPKLGLGYTAGANALVEQLRASSSEVEWGCFE</sequence>
<dbReference type="GeneID" id="34579800"/>
<protein>
    <submittedName>
        <fullName evidence="1">Uncharacterized protein</fullName>
    </submittedName>
</protein>
<comment type="caution">
    <text evidence="1">The sequence shown here is derived from an EMBL/GenBank/DDBJ whole genome shotgun (WGS) entry which is preliminary data.</text>
</comment>